<evidence type="ECO:0000256" key="12">
    <source>
        <dbReference type="ARBA" id="ARBA00022679"/>
    </source>
</evidence>
<evidence type="ECO:0000256" key="10">
    <source>
        <dbReference type="ARBA" id="ARBA00022553"/>
    </source>
</evidence>
<keyword evidence="7" id="KW-0813">Transport</keyword>
<dbReference type="InterPro" id="IPR004720">
    <property type="entry name" value="PTS_IIB_sorbose-sp"/>
</dbReference>
<evidence type="ECO:0000256" key="14">
    <source>
        <dbReference type="ARBA" id="ARBA00022777"/>
    </source>
</evidence>
<evidence type="ECO:0000256" key="18">
    <source>
        <dbReference type="ARBA" id="ARBA00032197"/>
    </source>
</evidence>
<evidence type="ECO:0000256" key="6">
    <source>
        <dbReference type="ARBA" id="ARBA00021685"/>
    </source>
</evidence>
<dbReference type="InterPro" id="IPR036667">
    <property type="entry name" value="PTS_IIB_sorbose-sp_sf"/>
</dbReference>
<dbReference type="SUPFAM" id="SSF53062">
    <property type="entry name" value="PTS system fructose IIA component-like"/>
    <property type="match status" value="1"/>
</dbReference>
<evidence type="ECO:0000256" key="11">
    <source>
        <dbReference type="ARBA" id="ARBA00022597"/>
    </source>
</evidence>
<dbReference type="PROSITE" id="PS51101">
    <property type="entry name" value="PTS_EIIB_TYPE_4"/>
    <property type="match status" value="1"/>
</dbReference>
<dbReference type="EC" id="2.7.1.191" evidence="5"/>
<evidence type="ECO:0000259" key="19">
    <source>
        <dbReference type="PROSITE" id="PS51096"/>
    </source>
</evidence>
<accession>A0ABT1Z751</accession>
<dbReference type="PANTHER" id="PTHR33799:SF1">
    <property type="entry name" value="PTS SYSTEM MANNOSE-SPECIFIC EIIAB COMPONENT-RELATED"/>
    <property type="match status" value="1"/>
</dbReference>
<evidence type="ECO:0000256" key="3">
    <source>
        <dbReference type="ARBA" id="ARBA00004496"/>
    </source>
</evidence>
<keyword evidence="11 21" id="KW-0762">Sugar transport</keyword>
<dbReference type="SUPFAM" id="SSF52728">
    <property type="entry name" value="PTS IIb component"/>
    <property type="match status" value="1"/>
</dbReference>
<keyword evidence="14" id="KW-0418">Kinase</keyword>
<evidence type="ECO:0000256" key="4">
    <source>
        <dbReference type="ARBA" id="ARBA00011738"/>
    </source>
</evidence>
<proteinExistence type="predicted"/>
<evidence type="ECO:0000313" key="21">
    <source>
        <dbReference type="EMBL" id="MCR9036043.1"/>
    </source>
</evidence>
<keyword evidence="22" id="KW-1185">Reference proteome</keyword>
<keyword evidence="13" id="KW-0598">Phosphotransferase system</keyword>
<dbReference type="CDD" id="cd00006">
    <property type="entry name" value="PTS_IIA_man"/>
    <property type="match status" value="1"/>
</dbReference>
<evidence type="ECO:0000259" key="20">
    <source>
        <dbReference type="PROSITE" id="PS51101"/>
    </source>
</evidence>
<comment type="subcellular location">
    <subcellularLocation>
        <location evidence="2">Cell membrane</location>
    </subcellularLocation>
    <subcellularLocation>
        <location evidence="3">Cytoplasm</location>
    </subcellularLocation>
</comment>
<evidence type="ECO:0000313" key="22">
    <source>
        <dbReference type="Proteomes" id="UP001204320"/>
    </source>
</evidence>
<evidence type="ECO:0000256" key="7">
    <source>
        <dbReference type="ARBA" id="ARBA00022448"/>
    </source>
</evidence>
<keyword evidence="15" id="KW-0472">Membrane</keyword>
<evidence type="ECO:0000256" key="1">
    <source>
        <dbReference type="ARBA" id="ARBA00000514"/>
    </source>
</evidence>
<reference evidence="21 22" key="1">
    <citation type="submission" date="2022-08" db="EMBL/GenBank/DDBJ databases">
        <title>Tractidigestivibacter montrealensis type strain KD21.</title>
        <authorList>
            <person name="Diop K."/>
            <person name="Richard C."/>
            <person name="Routy B."/>
        </authorList>
    </citation>
    <scope>NUCLEOTIDE SEQUENCE [LARGE SCALE GENOMIC DNA]</scope>
    <source>
        <strain evidence="21 22">KD21</strain>
    </source>
</reference>
<organism evidence="21 22">
    <name type="scientific">Tractidigestivibacter montrealensis</name>
    <dbReference type="NCBI Taxonomy" id="2972466"/>
    <lineage>
        <taxon>Bacteria</taxon>
        <taxon>Bacillati</taxon>
        <taxon>Actinomycetota</taxon>
        <taxon>Coriobacteriia</taxon>
        <taxon>Coriobacteriales</taxon>
        <taxon>Atopobiaceae</taxon>
        <taxon>Tractidigestivibacter</taxon>
    </lineage>
</organism>
<sequence>MVSIVLASHGKFAEGIMESGQMIFGPQKDVAAVTLTPDMGPDDLKAKLKDAVASFDEQEHVLFFVDLWGATPFNQVNGLLASEGHEDWVMVTGLNLPMLIQAYGDRMSEETAAAIAKDVFTEAKNGIRIKPEELEPKEAAPAAAAAAAAAAPAGAIPEGTVIGDGHIKIVFARIDTRLLHGQVATTWTKAANPDRIIVCSDGVASDQLRKTMIIQAAPPGVHVHVVPIKKICEIAKDPRFGNTHAMLLFETPQDALRAIEGGVPVKKLNLGSMAHSVGKVVVTNALAMDQDDVDTFEKIKSKGVEFDIRKVPADKAESYDAVIKKAKDELAAQAANK</sequence>
<dbReference type="PANTHER" id="PTHR33799">
    <property type="entry name" value="PTS PERMEASE-RELATED-RELATED"/>
    <property type="match status" value="1"/>
</dbReference>
<feature type="domain" description="PTS EIIB type-4" evidence="20">
    <location>
        <begin position="165"/>
        <end position="330"/>
    </location>
</feature>
<keyword evidence="12" id="KW-0808">Transferase</keyword>
<evidence type="ECO:0000256" key="9">
    <source>
        <dbReference type="ARBA" id="ARBA00022490"/>
    </source>
</evidence>
<dbReference type="InterPro" id="IPR033887">
    <property type="entry name" value="PTS_IIA_man"/>
</dbReference>
<evidence type="ECO:0000256" key="13">
    <source>
        <dbReference type="ARBA" id="ARBA00022683"/>
    </source>
</evidence>
<dbReference type="InterPro" id="IPR004701">
    <property type="entry name" value="PTS_EIIA_man-typ"/>
</dbReference>
<dbReference type="Gene3D" id="3.40.35.10">
    <property type="entry name" value="Phosphotransferase system, sorbose subfamily IIB component"/>
    <property type="match status" value="1"/>
</dbReference>
<name>A0ABT1Z751_9ACTN</name>
<dbReference type="RefSeq" id="WP_258498731.1">
    <property type="nucleotide sequence ID" value="NZ_JANSKA010000002.1"/>
</dbReference>
<comment type="catalytic activity">
    <reaction evidence="1">
        <text>D-mannose(out) + N(pros)-phospho-L-histidyl-[protein] = D-mannose 6-phosphate(in) + L-histidyl-[protein]</text>
        <dbReference type="Rhea" id="RHEA:49232"/>
        <dbReference type="Rhea" id="RHEA-COMP:9745"/>
        <dbReference type="Rhea" id="RHEA-COMP:9746"/>
        <dbReference type="ChEBI" id="CHEBI:4208"/>
        <dbReference type="ChEBI" id="CHEBI:29979"/>
        <dbReference type="ChEBI" id="CHEBI:58735"/>
        <dbReference type="ChEBI" id="CHEBI:64837"/>
        <dbReference type="EC" id="2.7.1.191"/>
    </reaction>
</comment>
<comment type="subunit">
    <text evidence="4">Homodimer.</text>
</comment>
<dbReference type="InterPro" id="IPR036662">
    <property type="entry name" value="PTS_EIIA_man-typ_sf"/>
</dbReference>
<protein>
    <recommendedName>
        <fullName evidence="6">PTS system mannose-specific EIIAB component</fullName>
        <ecNumber evidence="5">2.7.1.191</ecNumber>
    </recommendedName>
    <alternativeName>
        <fullName evidence="18">EIIAB-Man</fullName>
    </alternativeName>
    <alternativeName>
        <fullName evidence="17">EIII-Man</fullName>
    </alternativeName>
</protein>
<feature type="domain" description="PTS EIIA type-4" evidence="19">
    <location>
        <begin position="1"/>
        <end position="127"/>
    </location>
</feature>
<evidence type="ECO:0000256" key="5">
    <source>
        <dbReference type="ARBA" id="ARBA00011929"/>
    </source>
</evidence>
<keyword evidence="10" id="KW-0597">Phosphoprotein</keyword>
<gene>
    <name evidence="21" type="ORF">NVS32_03655</name>
</gene>
<dbReference type="Pfam" id="PF03830">
    <property type="entry name" value="PTSIIB_sorb"/>
    <property type="match status" value="1"/>
</dbReference>
<comment type="caution">
    <text evidence="21">The sequence shown here is derived from an EMBL/GenBank/DDBJ whole genome shotgun (WGS) entry which is preliminary data.</text>
</comment>
<dbReference type="EMBL" id="JANSKA010000002">
    <property type="protein sequence ID" value="MCR9036043.1"/>
    <property type="molecule type" value="Genomic_DNA"/>
</dbReference>
<keyword evidence="9" id="KW-0963">Cytoplasm</keyword>
<dbReference type="CDD" id="cd00001">
    <property type="entry name" value="PTS_IIB_man"/>
    <property type="match status" value="1"/>
</dbReference>
<keyword evidence="8" id="KW-1003">Cell membrane</keyword>
<dbReference type="Proteomes" id="UP001204320">
    <property type="component" value="Unassembled WGS sequence"/>
</dbReference>
<evidence type="ECO:0000256" key="17">
    <source>
        <dbReference type="ARBA" id="ARBA00030229"/>
    </source>
</evidence>
<evidence type="ECO:0000256" key="15">
    <source>
        <dbReference type="ARBA" id="ARBA00023136"/>
    </source>
</evidence>
<dbReference type="Pfam" id="PF03610">
    <property type="entry name" value="EIIA-man"/>
    <property type="match status" value="1"/>
</dbReference>
<dbReference type="InterPro" id="IPR051471">
    <property type="entry name" value="Bacterial_PTS_sugar_comp"/>
</dbReference>
<comment type="function">
    <text evidence="16">The phosphoenolpyruvate-dependent sugar phosphotransferase system (sugar PTS), a major carbohydrate active transport system, catalyzes the phosphorylation of incoming sugar substrates concomitantly with their translocation across the cell membrane. The enzyme II ManXYZ PTS system is involved in mannose transport.</text>
</comment>
<dbReference type="PROSITE" id="PS51096">
    <property type="entry name" value="PTS_EIIA_TYPE_4"/>
    <property type="match status" value="1"/>
</dbReference>
<evidence type="ECO:0000256" key="8">
    <source>
        <dbReference type="ARBA" id="ARBA00022475"/>
    </source>
</evidence>
<evidence type="ECO:0000256" key="2">
    <source>
        <dbReference type="ARBA" id="ARBA00004236"/>
    </source>
</evidence>
<dbReference type="Gene3D" id="3.40.50.510">
    <property type="entry name" value="Phosphotransferase system, mannose-type IIA component"/>
    <property type="match status" value="1"/>
</dbReference>
<evidence type="ECO:0000256" key="16">
    <source>
        <dbReference type="ARBA" id="ARBA00023757"/>
    </source>
</evidence>